<dbReference type="OrthoDB" id="9789727at2"/>
<dbReference type="GO" id="GO:0004053">
    <property type="term" value="F:arginase activity"/>
    <property type="evidence" value="ECO:0007669"/>
    <property type="project" value="UniProtKB-EC"/>
</dbReference>
<evidence type="ECO:0000256" key="2">
    <source>
        <dbReference type="ARBA" id="ARBA00005098"/>
    </source>
</evidence>
<name>A0A2I7N7K4_9NEIS</name>
<keyword evidence="11" id="KW-1185">Reference proteome</keyword>
<evidence type="ECO:0000256" key="4">
    <source>
        <dbReference type="ARBA" id="ARBA00018123"/>
    </source>
</evidence>
<dbReference type="PANTHER" id="PTHR43782">
    <property type="entry name" value="ARGINASE"/>
    <property type="match status" value="1"/>
</dbReference>
<dbReference type="GO" id="GO:0006525">
    <property type="term" value="P:arginine metabolic process"/>
    <property type="evidence" value="ECO:0007669"/>
    <property type="project" value="UniProtKB-KW"/>
</dbReference>
<dbReference type="Proteomes" id="UP000236655">
    <property type="component" value="Chromosome"/>
</dbReference>
<dbReference type="Gene3D" id="3.40.800.10">
    <property type="entry name" value="Ureohydrolase domain"/>
    <property type="match status" value="1"/>
</dbReference>
<evidence type="ECO:0000256" key="5">
    <source>
        <dbReference type="ARBA" id="ARBA00022503"/>
    </source>
</evidence>
<organism evidence="10 11">
    <name type="scientific">Aquella oligotrophica</name>
    <dbReference type="NCBI Taxonomy" id="2067065"/>
    <lineage>
        <taxon>Bacteria</taxon>
        <taxon>Pseudomonadati</taxon>
        <taxon>Pseudomonadota</taxon>
        <taxon>Betaproteobacteria</taxon>
        <taxon>Neisseriales</taxon>
        <taxon>Neisseriaceae</taxon>
        <taxon>Aquella</taxon>
    </lineage>
</organism>
<dbReference type="GO" id="GO:0030145">
    <property type="term" value="F:manganese ion binding"/>
    <property type="evidence" value="ECO:0007669"/>
    <property type="project" value="TreeGrafter"/>
</dbReference>
<keyword evidence="7" id="KW-0378">Hydrolase</keyword>
<evidence type="ECO:0000256" key="3">
    <source>
        <dbReference type="ARBA" id="ARBA00012168"/>
    </source>
</evidence>
<dbReference type="InterPro" id="IPR006035">
    <property type="entry name" value="Ureohydrolase"/>
</dbReference>
<dbReference type="Pfam" id="PF00491">
    <property type="entry name" value="Arginase"/>
    <property type="match status" value="1"/>
</dbReference>
<dbReference type="PANTHER" id="PTHR43782:SF3">
    <property type="entry name" value="ARGINASE"/>
    <property type="match status" value="1"/>
</dbReference>
<dbReference type="GO" id="GO:0005829">
    <property type="term" value="C:cytosol"/>
    <property type="evidence" value="ECO:0007669"/>
    <property type="project" value="TreeGrafter"/>
</dbReference>
<dbReference type="PRINTS" id="PR00116">
    <property type="entry name" value="ARGINASE"/>
</dbReference>
<comment type="pathway">
    <text evidence="2">Nitrogen metabolism; urea cycle; L-ornithine and urea from L-arginine: step 1/1.</text>
</comment>
<keyword evidence="5" id="KW-0056">Arginine metabolism</keyword>
<dbReference type="RefSeq" id="WP_102951713.1">
    <property type="nucleotide sequence ID" value="NZ_CP024847.1"/>
</dbReference>
<dbReference type="SUPFAM" id="SSF52768">
    <property type="entry name" value="Arginase/deacetylase"/>
    <property type="match status" value="1"/>
</dbReference>
<dbReference type="PROSITE" id="PS51409">
    <property type="entry name" value="ARGINASE_2"/>
    <property type="match status" value="1"/>
</dbReference>
<comment type="similarity">
    <text evidence="9">Belongs to the arginase family.</text>
</comment>
<evidence type="ECO:0000313" key="11">
    <source>
        <dbReference type="Proteomes" id="UP000236655"/>
    </source>
</evidence>
<evidence type="ECO:0000313" key="10">
    <source>
        <dbReference type="EMBL" id="AUR52420.1"/>
    </source>
</evidence>
<protein>
    <recommendedName>
        <fullName evidence="4">Arginase</fullName>
        <ecNumber evidence="3">3.5.3.1</ecNumber>
    </recommendedName>
</protein>
<evidence type="ECO:0000256" key="9">
    <source>
        <dbReference type="PROSITE-ProRule" id="PRU00742"/>
    </source>
</evidence>
<evidence type="ECO:0000256" key="7">
    <source>
        <dbReference type="ARBA" id="ARBA00022801"/>
    </source>
</evidence>
<reference evidence="11" key="1">
    <citation type="submission" date="2017-11" db="EMBL/GenBank/DDBJ databases">
        <authorList>
            <person name="Chan K.G."/>
            <person name="Lee L.S."/>
        </authorList>
    </citation>
    <scope>NUCLEOTIDE SEQUENCE [LARGE SCALE GENOMIC DNA]</scope>
    <source>
        <strain evidence="11">DSM 100970</strain>
    </source>
</reference>
<evidence type="ECO:0000256" key="8">
    <source>
        <dbReference type="ARBA" id="ARBA00023211"/>
    </source>
</evidence>
<evidence type="ECO:0000256" key="1">
    <source>
        <dbReference type="ARBA" id="ARBA00001936"/>
    </source>
</evidence>
<comment type="cofactor">
    <cofactor evidence="1">
        <name>Mn(2+)</name>
        <dbReference type="ChEBI" id="CHEBI:29035"/>
    </cofactor>
</comment>
<evidence type="ECO:0000256" key="6">
    <source>
        <dbReference type="ARBA" id="ARBA00022723"/>
    </source>
</evidence>
<keyword evidence="8" id="KW-0464">Manganese</keyword>
<gene>
    <name evidence="10" type="ORF">CUN60_08960</name>
</gene>
<dbReference type="CDD" id="cd09989">
    <property type="entry name" value="Arginase"/>
    <property type="match status" value="1"/>
</dbReference>
<dbReference type="KEGG" id="nba:CUN60_08960"/>
<dbReference type="AlphaFoldDB" id="A0A2I7N7K4"/>
<dbReference type="InterPro" id="IPR014033">
    <property type="entry name" value="Arginase"/>
</dbReference>
<accession>A0A2I7N7K4</accession>
<sequence length="289" mass="32678">MTRNVKFIGSAIGNCGRVLGCESAPYYLINALAEEDDFVDCCSYAYKGHKHDQFALRNYFIKVASHISFMLNKNTFPVLLGGDHSCAIGTWSGVGDYILSQGEELSMIWIDAHMDAHRPETSQSGNLHGMPVSHLLGYGHPELTSILTKTPKLKPENLVYFGIRSYEPEEKEFIDKLGIKVYYQDQLNEENFIKLFASEFERLSKQTKHVGISLDLDGLSATEFTAVGTPEEGGVSGETFIKALDQIDFDKLIAFEISEYNPKLDYERKSLAYMIHLIKYLRHRIENVN</sequence>
<proteinExistence type="inferred from homology"/>
<dbReference type="EMBL" id="CP024847">
    <property type="protein sequence ID" value="AUR52420.1"/>
    <property type="molecule type" value="Genomic_DNA"/>
</dbReference>
<keyword evidence="6" id="KW-0479">Metal-binding</keyword>
<dbReference type="EC" id="3.5.3.1" evidence="3"/>
<dbReference type="InterPro" id="IPR023696">
    <property type="entry name" value="Ureohydrolase_dom_sf"/>
</dbReference>